<organism evidence="2 3">
    <name type="scientific">Shewanella electrica</name>
    <dbReference type="NCBI Taxonomy" id="515560"/>
    <lineage>
        <taxon>Bacteria</taxon>
        <taxon>Pseudomonadati</taxon>
        <taxon>Pseudomonadota</taxon>
        <taxon>Gammaproteobacteria</taxon>
        <taxon>Alteromonadales</taxon>
        <taxon>Shewanellaceae</taxon>
        <taxon>Shewanella</taxon>
    </lineage>
</organism>
<keyword evidence="1" id="KW-0472">Membrane</keyword>
<evidence type="ECO:0000313" key="2">
    <source>
        <dbReference type="EMBL" id="MCS4554836.1"/>
    </source>
</evidence>
<accession>A0ABT2FHW5</accession>
<comment type="caution">
    <text evidence="2">The sequence shown here is derived from an EMBL/GenBank/DDBJ whole genome shotgun (WGS) entry which is preliminary data.</text>
</comment>
<name>A0ABT2FHW5_9GAMM</name>
<dbReference type="InterPro" id="IPR021529">
    <property type="entry name" value="DUF2798"/>
</dbReference>
<proteinExistence type="predicted"/>
<reference evidence="2 3" key="1">
    <citation type="submission" date="2022-02" db="EMBL/GenBank/DDBJ databases">
        <authorList>
            <person name="Zhuang L."/>
        </authorList>
    </citation>
    <scope>NUCLEOTIDE SEQUENCE [LARGE SCALE GENOMIC DNA]</scope>
    <source>
        <strain evidence="2 3">C32</strain>
    </source>
</reference>
<keyword evidence="1" id="KW-0812">Transmembrane</keyword>
<dbReference type="RefSeq" id="WP_238894096.1">
    <property type="nucleotide sequence ID" value="NZ_JAKOGG010000001.1"/>
</dbReference>
<evidence type="ECO:0000256" key="1">
    <source>
        <dbReference type="SAM" id="Phobius"/>
    </source>
</evidence>
<protein>
    <submittedName>
        <fullName evidence="2">DUF2798 domain-containing protein</fullName>
    </submittedName>
</protein>
<evidence type="ECO:0000313" key="3">
    <source>
        <dbReference type="Proteomes" id="UP001201549"/>
    </source>
</evidence>
<sequence length="71" mass="8027">MKHRALFALVMSLVLTFFMSAWVTYINVGLIDNFIDSWMSAWLLAWPAAGVISFLFGPKIQRLTTTVAAKF</sequence>
<dbReference type="Pfam" id="PF11391">
    <property type="entry name" value="DUF2798"/>
    <property type="match status" value="1"/>
</dbReference>
<feature type="transmembrane region" description="Helical" evidence="1">
    <location>
        <begin position="7"/>
        <end position="26"/>
    </location>
</feature>
<gene>
    <name evidence="2" type="ORF">L9G74_00105</name>
</gene>
<keyword evidence="3" id="KW-1185">Reference proteome</keyword>
<reference evidence="3" key="2">
    <citation type="submission" date="2023-07" db="EMBL/GenBank/DDBJ databases">
        <title>Shewanella mangrovi sp. nov., an acetaldehyde- degrading bacterium isolated from mangrove sediment.</title>
        <authorList>
            <person name="Liu Y."/>
        </authorList>
    </citation>
    <scope>NUCLEOTIDE SEQUENCE [LARGE SCALE GENOMIC DNA]</scope>
    <source>
        <strain evidence="3">C32</strain>
    </source>
</reference>
<dbReference type="EMBL" id="JAKOGG010000001">
    <property type="protein sequence ID" value="MCS4554836.1"/>
    <property type="molecule type" value="Genomic_DNA"/>
</dbReference>
<dbReference type="Proteomes" id="UP001201549">
    <property type="component" value="Unassembled WGS sequence"/>
</dbReference>
<keyword evidence="1" id="KW-1133">Transmembrane helix</keyword>
<feature type="transmembrane region" description="Helical" evidence="1">
    <location>
        <begin position="38"/>
        <end position="56"/>
    </location>
</feature>